<keyword evidence="3" id="KW-1185">Reference proteome</keyword>
<feature type="domain" description="Hemerythrin-like" evidence="1">
    <location>
        <begin position="11"/>
        <end position="124"/>
    </location>
</feature>
<evidence type="ECO:0000259" key="1">
    <source>
        <dbReference type="Pfam" id="PF01814"/>
    </source>
</evidence>
<dbReference type="OrthoDB" id="9983919at2759"/>
<accession>A0A9W9CUD4</accession>
<dbReference type="EMBL" id="JAPEVB010000004">
    <property type="protein sequence ID" value="KAJ4388848.1"/>
    <property type="molecule type" value="Genomic_DNA"/>
</dbReference>
<sequence length="183" mass="21166">MSHIGVRFVSDEIKRDHRDFEILFKGLIQAVDECDDMAAAALQNQLSWELARHLVAMQLFIFPGTKQRADEGNGKAIRRQGDLASLRDRLLHLIDLAPSDPEFRTACDRLNDSLRQHIRDVERIDLVAIERALNGEESERMARDWERAGHFMPDKGRGAPYATVRELLWASYEDIKRAWEDLR</sequence>
<proteinExistence type="predicted"/>
<organism evidence="2 3">
    <name type="scientific">Gnomoniopsis smithogilvyi</name>
    <dbReference type="NCBI Taxonomy" id="1191159"/>
    <lineage>
        <taxon>Eukaryota</taxon>
        <taxon>Fungi</taxon>
        <taxon>Dikarya</taxon>
        <taxon>Ascomycota</taxon>
        <taxon>Pezizomycotina</taxon>
        <taxon>Sordariomycetes</taxon>
        <taxon>Sordariomycetidae</taxon>
        <taxon>Diaporthales</taxon>
        <taxon>Gnomoniaceae</taxon>
        <taxon>Gnomoniopsis</taxon>
    </lineage>
</organism>
<protein>
    <recommendedName>
        <fullName evidence="1">Hemerythrin-like domain-containing protein</fullName>
    </recommendedName>
</protein>
<dbReference type="InterPro" id="IPR012312">
    <property type="entry name" value="Hemerythrin-like"/>
</dbReference>
<gene>
    <name evidence="2" type="ORF">N0V93_006309</name>
</gene>
<dbReference type="PANTHER" id="PTHR35585:SF1">
    <property type="entry name" value="HHE DOMAIN PROTEIN (AFU_ORTHOLOGUE AFUA_4G00730)"/>
    <property type="match status" value="1"/>
</dbReference>
<dbReference type="Pfam" id="PF01814">
    <property type="entry name" value="Hemerythrin"/>
    <property type="match status" value="1"/>
</dbReference>
<reference evidence="2" key="1">
    <citation type="submission" date="2022-10" db="EMBL/GenBank/DDBJ databases">
        <title>Tapping the CABI collections for fungal endophytes: first genome assemblies for Collariella, Neodidymelliopsis, Ascochyta clinopodiicola, Didymella pomorum, Didymosphaeria variabile, Neocosmospora piperis and Neocucurbitaria cava.</title>
        <authorList>
            <person name="Hill R."/>
        </authorList>
    </citation>
    <scope>NUCLEOTIDE SEQUENCE</scope>
    <source>
        <strain evidence="2">IMI 355082</strain>
    </source>
</reference>
<evidence type="ECO:0000313" key="3">
    <source>
        <dbReference type="Proteomes" id="UP001140453"/>
    </source>
</evidence>
<dbReference type="PANTHER" id="PTHR35585">
    <property type="entry name" value="HHE DOMAIN PROTEIN (AFU_ORTHOLOGUE AFUA_4G00730)"/>
    <property type="match status" value="1"/>
</dbReference>
<dbReference type="Proteomes" id="UP001140453">
    <property type="component" value="Unassembled WGS sequence"/>
</dbReference>
<evidence type="ECO:0000313" key="2">
    <source>
        <dbReference type="EMBL" id="KAJ4388848.1"/>
    </source>
</evidence>
<name>A0A9W9CUD4_9PEZI</name>
<comment type="caution">
    <text evidence="2">The sequence shown here is derived from an EMBL/GenBank/DDBJ whole genome shotgun (WGS) entry which is preliminary data.</text>
</comment>
<dbReference type="AlphaFoldDB" id="A0A9W9CUD4"/>